<evidence type="ECO:0000313" key="2">
    <source>
        <dbReference type="Proteomes" id="UP000243180"/>
    </source>
</evidence>
<gene>
    <name evidence="1" type="ORF">SCL_0444</name>
</gene>
<dbReference type="KEGG" id="slim:SCL_0444"/>
<accession>A0A1B4XDA2</accession>
<dbReference type="EMBL" id="AP014879">
    <property type="protein sequence ID" value="BAV32766.1"/>
    <property type="molecule type" value="Genomic_DNA"/>
</dbReference>
<dbReference type="OrthoDB" id="9852471at2"/>
<dbReference type="InParanoid" id="A0A1B4XDA2"/>
<reference evidence="1 2" key="1">
    <citation type="submission" date="2015-05" db="EMBL/GenBank/DDBJ databases">
        <title>Complete genome sequence of a sulfur-oxidizing gammaproteobacterium strain HA5.</title>
        <authorList>
            <person name="Miura A."/>
            <person name="Kojima H."/>
            <person name="Fukui M."/>
        </authorList>
    </citation>
    <scope>NUCLEOTIDE SEQUENCE [LARGE SCALE GENOMIC DNA]</scope>
    <source>
        <strain evidence="1 2">HA5</strain>
    </source>
</reference>
<evidence type="ECO:0000313" key="1">
    <source>
        <dbReference type="EMBL" id="BAV32766.1"/>
    </source>
</evidence>
<proteinExistence type="predicted"/>
<dbReference type="RefSeq" id="WP_148664951.1">
    <property type="nucleotide sequence ID" value="NZ_AP014879.1"/>
</dbReference>
<protein>
    <submittedName>
        <fullName evidence="1">Uncharacterized protein</fullName>
    </submittedName>
</protein>
<keyword evidence="2" id="KW-1185">Reference proteome</keyword>
<organism evidence="1 2">
    <name type="scientific">Sulfuricaulis limicola</name>
    <dbReference type="NCBI Taxonomy" id="1620215"/>
    <lineage>
        <taxon>Bacteria</taxon>
        <taxon>Pseudomonadati</taxon>
        <taxon>Pseudomonadota</taxon>
        <taxon>Gammaproteobacteria</taxon>
        <taxon>Acidiferrobacterales</taxon>
        <taxon>Acidiferrobacteraceae</taxon>
        <taxon>Sulfuricaulis</taxon>
    </lineage>
</organism>
<name>A0A1B4XDA2_9GAMM</name>
<dbReference type="Proteomes" id="UP000243180">
    <property type="component" value="Chromosome"/>
</dbReference>
<sequence length="86" mass="9308">MAAKRVVSPEEIVAVLNKALAESAALEGDCRECQVRRVGRVTDEEARQLGRNWNVDMVNGECGGECYDVLVDIAREVGGALDASWS</sequence>
<dbReference type="AlphaFoldDB" id="A0A1B4XDA2"/>